<dbReference type="EMBL" id="OZ023710">
    <property type="protein sequence ID" value="CAK9883221.1"/>
    <property type="molecule type" value="Genomic_DNA"/>
</dbReference>
<dbReference type="InterPro" id="IPR038751">
    <property type="entry name" value="INTS8"/>
</dbReference>
<sequence length="1408" mass="154444">MALAERDRGPRGDAGAASSLWIDFLLLPEKLEEHLQALAAGVVAAPTPPDLITVFLEQALMNYKSSTQSSAVGNNVKDTVQLPLAVNRKVGRTAALLCERAARVAVAADLSLFEIESLVVSQQHQFMLLKALVKHDKSRSLIHGCNFHRWLIRNVLQSHPLASAAPNVVFPGAHSGLWALGEDLPDSLTTLENGVSYPLSGGKSNQGITRDALAEEERLSVEFLEGVIMDESNNATTLQGCGDCEHPETVLASAHGAADEDHECEQKSLVSEEAVDSQSGAETVIKQGAHVKNLMSKGYRCQVLLDVGELHFMRGRIRRAHELFTKCSELLADNSAPECMGEPDNSSVQGVIPGLQKLEYSKRNISASLVPLERLGGFIIACQMLLGIPSNLKSGDESSQSLPNFGDNEYPLASLYPLPPAQRAIIACEQSRCYARQDAQVSSVNRPACYKSITLDTSTKRMRIIPVEEEIQDSQQMGGIRFASTQSSFQVPVSQYPPDNLPGAKGIESLAALLANQPEHESDQEKSEVIQGVELQESATNKLGRAEETVNAVMPGTLDGTKLIQAVVNDTLDGYILWGYRLALEKDPQIVISLQCLLVACNIVRHIIEGCSIESCLGMSNTFQNYREGVEFLMLLMAAVKEGFDREGLSLDSATSITVNSNDNVQMQPLGFTKHNLKRKLEEEACFVNNEALVSHICDSALYICCILEKPWCWDAALKHKLISHTEIPIIAAEVPIISATEMDVLLKADDGTNLECTGEDVHLEDGLLWTQQSAKLSTQTRSSTYVSGTSTVRHQLYRAKESLNFSLEEESILSAMLRAESLREIESLILKVKKEDQDCSMEADLELGNSKTTISRMQLSSPPTTSFYRKWEEISGRSAFRSIFKIGQFAAKETHSEVVNISVDVAAILRCQAFHALSSRRQSTLAKRLYKLAFATDSKERDSSVMLWLLEHANPAWQQQGVVGIKSLSGRKKLERSDCDVPHNFGLLKYTLLYLVEKELWDDLAELCQWGTSLLKDLSGMEEKSRERKGFNEGAGNKGKGTSGHIRHKRFAQTLKVAKTLGDLIQLCTSLQTATGFNHFNKDAAVMGSTVWQLFEDFMCMLVGVDAESQSQRVDDVTEPHGIQSGSAVPGARTVPLIPHVTNSRVLTSLASLMAGWLHRCHAVGRTTWPLAVERYGVLAGVTAGASLPPPVGSLPHAASVYRPVPPGVPPEFGRDLFGVLLEGIVQVPGVLEEDKEKGYRWLQGLADLAFEEEAYVKALKLYLQAGAIRSAHYCDRSSSMPRDVFTPWVIRRMVAACRALGASLQAAILCQSLPQPDHESAFHILQENPLVVARDAAAYFDCVWEVPLLELLLYIHAKSGDEEQVTALIALLQQPALNVHNPPSIRIAHVGSLEQRFLQRFAGELL</sequence>
<comment type="similarity">
    <text evidence="3">Belongs to the Integrator subunit 8 family.</text>
</comment>
<protein>
    <recommendedName>
        <fullName evidence="6">INTS8 TPR repeats domain-containing protein</fullName>
    </recommendedName>
</protein>
<evidence type="ECO:0000256" key="5">
    <source>
        <dbReference type="ARBA" id="ARBA00023242"/>
    </source>
</evidence>
<organism evidence="7 8">
    <name type="scientific">Sphagnum jensenii</name>
    <dbReference type="NCBI Taxonomy" id="128206"/>
    <lineage>
        <taxon>Eukaryota</taxon>
        <taxon>Viridiplantae</taxon>
        <taxon>Streptophyta</taxon>
        <taxon>Embryophyta</taxon>
        <taxon>Bryophyta</taxon>
        <taxon>Sphagnophytina</taxon>
        <taxon>Sphagnopsida</taxon>
        <taxon>Sphagnales</taxon>
        <taxon>Sphagnaceae</taxon>
        <taxon>Sphagnum</taxon>
    </lineage>
</organism>
<evidence type="ECO:0000256" key="4">
    <source>
        <dbReference type="ARBA" id="ARBA00022454"/>
    </source>
</evidence>
<proteinExistence type="inferred from homology"/>
<dbReference type="PANTHER" id="PTHR13350">
    <property type="entry name" value="INTEGRATOR COMPLEX SUBUNIT 8"/>
    <property type="match status" value="1"/>
</dbReference>
<dbReference type="Proteomes" id="UP001497522">
    <property type="component" value="Chromosome 9"/>
</dbReference>
<gene>
    <name evidence="7" type="ORF">CSSPJE1EN2_LOCUS24472</name>
</gene>
<reference evidence="7" key="1">
    <citation type="submission" date="2024-03" db="EMBL/GenBank/DDBJ databases">
        <authorList>
            <consortium name="ELIXIR-Norway"/>
            <consortium name="Elixir Norway"/>
        </authorList>
    </citation>
    <scope>NUCLEOTIDE SEQUENCE</scope>
</reference>
<name>A0ABP1C2Z5_9BRYO</name>
<comment type="subcellular location">
    <subcellularLocation>
        <location evidence="2">Chromosome</location>
    </subcellularLocation>
    <subcellularLocation>
        <location evidence="1">Nucleus</location>
    </subcellularLocation>
</comment>
<evidence type="ECO:0000313" key="7">
    <source>
        <dbReference type="EMBL" id="CAK9883221.1"/>
    </source>
</evidence>
<keyword evidence="5" id="KW-0539">Nucleus</keyword>
<feature type="domain" description="INTS8 TPR repeats" evidence="6">
    <location>
        <begin position="1241"/>
        <end position="1401"/>
    </location>
</feature>
<keyword evidence="4" id="KW-0158">Chromosome</keyword>
<evidence type="ECO:0000256" key="2">
    <source>
        <dbReference type="ARBA" id="ARBA00004286"/>
    </source>
</evidence>
<dbReference type="InterPro" id="IPR057980">
    <property type="entry name" value="TPR_INTS8"/>
</dbReference>
<evidence type="ECO:0000256" key="3">
    <source>
        <dbReference type="ARBA" id="ARBA00007147"/>
    </source>
</evidence>
<dbReference type="Pfam" id="PF25756">
    <property type="entry name" value="TPR_INTS8"/>
    <property type="match status" value="1"/>
</dbReference>
<evidence type="ECO:0000256" key="1">
    <source>
        <dbReference type="ARBA" id="ARBA00004123"/>
    </source>
</evidence>
<dbReference type="PANTHER" id="PTHR13350:SF1">
    <property type="entry name" value="INTEGRATOR COMPLEX SUBUNIT 8"/>
    <property type="match status" value="1"/>
</dbReference>
<evidence type="ECO:0000259" key="6">
    <source>
        <dbReference type="Pfam" id="PF25756"/>
    </source>
</evidence>
<accession>A0ABP1C2Z5</accession>
<evidence type="ECO:0000313" key="8">
    <source>
        <dbReference type="Proteomes" id="UP001497522"/>
    </source>
</evidence>
<keyword evidence="8" id="KW-1185">Reference proteome</keyword>